<feature type="transmembrane region" description="Helical" evidence="6">
    <location>
        <begin position="212"/>
        <end position="229"/>
    </location>
</feature>
<comment type="caution">
    <text evidence="7">The sequence shown here is derived from an EMBL/GenBank/DDBJ whole genome shotgun (WGS) entry which is preliminary data.</text>
</comment>
<dbReference type="PANTHER" id="PTHR30250">
    <property type="entry name" value="PST FAMILY PREDICTED COLANIC ACID TRANSPORTER"/>
    <property type="match status" value="1"/>
</dbReference>
<evidence type="ECO:0000313" key="7">
    <source>
        <dbReference type="EMBL" id="NMF01825.1"/>
    </source>
</evidence>
<dbReference type="InterPro" id="IPR050833">
    <property type="entry name" value="Poly_Biosynth_Transport"/>
</dbReference>
<feature type="transmembrane region" description="Helical" evidence="6">
    <location>
        <begin position="320"/>
        <end position="337"/>
    </location>
</feature>
<feature type="transmembrane region" description="Helical" evidence="6">
    <location>
        <begin position="235"/>
        <end position="252"/>
    </location>
</feature>
<evidence type="ECO:0000313" key="8">
    <source>
        <dbReference type="Proteomes" id="UP000583419"/>
    </source>
</evidence>
<dbReference type="Proteomes" id="UP000583419">
    <property type="component" value="Unassembled WGS sequence"/>
</dbReference>
<evidence type="ECO:0000256" key="3">
    <source>
        <dbReference type="ARBA" id="ARBA00022692"/>
    </source>
</evidence>
<feature type="transmembrane region" description="Helical" evidence="6">
    <location>
        <begin position="357"/>
        <end position="375"/>
    </location>
</feature>
<name>A0A848CW05_9BIFI</name>
<feature type="transmembrane region" description="Helical" evidence="6">
    <location>
        <begin position="438"/>
        <end position="460"/>
    </location>
</feature>
<accession>A0A848CW05</accession>
<keyword evidence="2" id="KW-1003">Cell membrane</keyword>
<evidence type="ECO:0000256" key="4">
    <source>
        <dbReference type="ARBA" id="ARBA00022989"/>
    </source>
</evidence>
<feature type="transmembrane region" description="Helical" evidence="6">
    <location>
        <begin position="170"/>
        <end position="191"/>
    </location>
</feature>
<dbReference type="InterPro" id="IPR002797">
    <property type="entry name" value="Polysacc_synth"/>
</dbReference>
<organism evidence="7 8">
    <name type="scientific">Bifidobacterium boum</name>
    <dbReference type="NCBI Taxonomy" id="78343"/>
    <lineage>
        <taxon>Bacteria</taxon>
        <taxon>Bacillati</taxon>
        <taxon>Actinomycetota</taxon>
        <taxon>Actinomycetes</taxon>
        <taxon>Bifidobacteriales</taxon>
        <taxon>Bifidobacteriaceae</taxon>
        <taxon>Bifidobacterium</taxon>
    </lineage>
</organism>
<evidence type="ECO:0000256" key="5">
    <source>
        <dbReference type="ARBA" id="ARBA00023136"/>
    </source>
</evidence>
<evidence type="ECO:0000256" key="6">
    <source>
        <dbReference type="SAM" id="Phobius"/>
    </source>
</evidence>
<dbReference type="RefSeq" id="WP_168973065.1">
    <property type="nucleotide sequence ID" value="NZ_JABAGJ010000001.1"/>
</dbReference>
<gene>
    <name evidence="7" type="ORF">HF843_01240</name>
</gene>
<dbReference type="EMBL" id="JABAGJ010000001">
    <property type="protein sequence ID" value="NMF01825.1"/>
    <property type="molecule type" value="Genomic_DNA"/>
</dbReference>
<dbReference type="GO" id="GO:0005886">
    <property type="term" value="C:plasma membrane"/>
    <property type="evidence" value="ECO:0007669"/>
    <property type="project" value="UniProtKB-SubCell"/>
</dbReference>
<protein>
    <submittedName>
        <fullName evidence="7">Oligosaccharide flippase family protein</fullName>
    </submittedName>
</protein>
<feature type="transmembrane region" description="Helical" evidence="6">
    <location>
        <begin position="113"/>
        <end position="130"/>
    </location>
</feature>
<evidence type="ECO:0000256" key="1">
    <source>
        <dbReference type="ARBA" id="ARBA00004651"/>
    </source>
</evidence>
<dbReference type="PANTHER" id="PTHR30250:SF11">
    <property type="entry name" value="O-ANTIGEN TRANSPORTER-RELATED"/>
    <property type="match status" value="1"/>
</dbReference>
<keyword evidence="4 6" id="KW-1133">Transmembrane helix</keyword>
<feature type="transmembrane region" description="Helical" evidence="6">
    <location>
        <begin position="286"/>
        <end position="308"/>
    </location>
</feature>
<feature type="transmembrane region" description="Helical" evidence="6">
    <location>
        <begin position="7"/>
        <end position="29"/>
    </location>
</feature>
<sequence length="468" mass="52071">MNKYKSLLINIGLFALNALATKLMAFILMPLYTLYFTSSEFGVMDMTTIVINLIFPVFTVSISNAVLRFVIDDKAHAKFYITEGLLVVFISCLIVFMCLPILNLSIFGGLGKYKCWFLISYIFCALQAYLAEVARAVDQIRLISISAVCSSLVMAGSAYIAIVLFKLGLIGYFISFIIGNVLASLIFMFGGKQWKWLSVRDWIKTRGIRKELYRYALPLAPNTVGWYVGTTFSRFLITGILGVGFSGLYAAASRIPNMLNALQQIFSSAWQVSSFQEYKKKSVEHFYSVIWSFYLVGMSLGSSVIILLSNWLASILMQKNFYNAWTLIPVLVFAFFVDSINNFQGVIFQAKMKTKSLMMTTLIGAVVCVTTTALTLNSMGIMGACFGVVLGNIAILIIRGRAVTQLMAVNWHYPMVVVLMAFIVVQVVMVVFVTTIPYIVPCALCVVQIVISVLFLSPYIKSFMASGE</sequence>
<comment type="subcellular location">
    <subcellularLocation>
        <location evidence="1">Cell membrane</location>
        <topology evidence="1">Multi-pass membrane protein</topology>
    </subcellularLocation>
</comment>
<proteinExistence type="predicted"/>
<feature type="transmembrane region" description="Helical" evidence="6">
    <location>
        <begin position="49"/>
        <end position="71"/>
    </location>
</feature>
<evidence type="ECO:0000256" key="2">
    <source>
        <dbReference type="ARBA" id="ARBA00022475"/>
    </source>
</evidence>
<dbReference type="Pfam" id="PF01943">
    <property type="entry name" value="Polysacc_synt"/>
    <property type="match status" value="1"/>
</dbReference>
<feature type="transmembrane region" description="Helical" evidence="6">
    <location>
        <begin position="381"/>
        <end position="399"/>
    </location>
</feature>
<reference evidence="7 8" key="1">
    <citation type="submission" date="2020-04" db="EMBL/GenBank/DDBJ databases">
        <authorList>
            <person name="Hitch T.C.A."/>
            <person name="Wylensek D."/>
            <person name="Clavel T."/>
        </authorList>
    </citation>
    <scope>NUCLEOTIDE SEQUENCE [LARGE SCALE GENOMIC DNA]</scope>
    <source>
        <strain evidence="7 8">WCA-130-P53-4B</strain>
    </source>
</reference>
<feature type="transmembrane region" description="Helical" evidence="6">
    <location>
        <begin position="142"/>
        <end position="164"/>
    </location>
</feature>
<feature type="transmembrane region" description="Helical" evidence="6">
    <location>
        <begin position="83"/>
        <end position="107"/>
    </location>
</feature>
<keyword evidence="5 6" id="KW-0472">Membrane</keyword>
<dbReference type="AlphaFoldDB" id="A0A848CW05"/>
<keyword evidence="3 6" id="KW-0812">Transmembrane</keyword>
<feature type="transmembrane region" description="Helical" evidence="6">
    <location>
        <begin position="411"/>
        <end position="432"/>
    </location>
</feature>